<evidence type="ECO:0000313" key="3">
    <source>
        <dbReference type="Proteomes" id="UP000245461"/>
    </source>
</evidence>
<reference evidence="2 3" key="1">
    <citation type="submission" date="2018-05" db="EMBL/GenBank/DDBJ databases">
        <title>Zavarzinia sp. HR-AS.</title>
        <authorList>
            <person name="Lee Y."/>
            <person name="Jeon C.O."/>
        </authorList>
    </citation>
    <scope>NUCLEOTIDE SEQUENCE [LARGE SCALE GENOMIC DNA]</scope>
    <source>
        <strain evidence="2 3">HR-AS</strain>
    </source>
</reference>
<proteinExistence type="predicted"/>
<evidence type="ECO:0000313" key="2">
    <source>
        <dbReference type="EMBL" id="PWR21378.1"/>
    </source>
</evidence>
<dbReference type="EMBL" id="QGLE01000007">
    <property type="protein sequence ID" value="PWR21378.1"/>
    <property type="molecule type" value="Genomic_DNA"/>
</dbReference>
<gene>
    <name evidence="2" type="ORF">DKG74_13155</name>
</gene>
<comment type="caution">
    <text evidence="2">The sequence shown here is derived from an EMBL/GenBank/DDBJ whole genome shotgun (WGS) entry which is preliminary data.</text>
</comment>
<feature type="domain" description="Cysteine-rich CPCC" evidence="1">
    <location>
        <begin position="6"/>
        <end position="81"/>
    </location>
</feature>
<dbReference type="Pfam" id="PF14206">
    <property type="entry name" value="Cys_rich_CPCC"/>
    <property type="match status" value="1"/>
</dbReference>
<protein>
    <recommendedName>
        <fullName evidence="1">Cysteine-rich CPCC domain-containing protein</fullName>
    </recommendedName>
</protein>
<dbReference type="InterPro" id="IPR025983">
    <property type="entry name" value="Cys_rich_CPCC"/>
</dbReference>
<organism evidence="2 3">
    <name type="scientific">Zavarzinia aquatilis</name>
    <dbReference type="NCBI Taxonomy" id="2211142"/>
    <lineage>
        <taxon>Bacteria</taxon>
        <taxon>Pseudomonadati</taxon>
        <taxon>Pseudomonadota</taxon>
        <taxon>Alphaproteobacteria</taxon>
        <taxon>Rhodospirillales</taxon>
        <taxon>Zavarziniaceae</taxon>
        <taxon>Zavarzinia</taxon>
    </lineage>
</organism>
<dbReference type="OrthoDB" id="1456570at2"/>
<accession>A0A317E2R1</accession>
<sequence>MLKPPYRCPCCRSRTFYEQGGLEICPVCFWEDDGQGDLDADEVHGGPNGSLSLTAARRNYAACGASDPLYQDSVRPLTEDER</sequence>
<evidence type="ECO:0000259" key="1">
    <source>
        <dbReference type="Pfam" id="PF14206"/>
    </source>
</evidence>
<keyword evidence="3" id="KW-1185">Reference proteome</keyword>
<dbReference type="AlphaFoldDB" id="A0A317E2R1"/>
<dbReference type="Proteomes" id="UP000245461">
    <property type="component" value="Unassembled WGS sequence"/>
</dbReference>
<name>A0A317E2R1_9PROT</name>